<keyword evidence="1" id="KW-1133">Transmembrane helix</keyword>
<keyword evidence="3" id="KW-1185">Reference proteome</keyword>
<dbReference type="EMBL" id="WNWW01000878">
    <property type="protein sequence ID" value="KAF3421243.1"/>
    <property type="molecule type" value="Genomic_DNA"/>
</dbReference>
<name>A0A833W547_9HYME</name>
<protein>
    <submittedName>
        <fullName evidence="2">Uncharacterized protein</fullName>
    </submittedName>
</protein>
<organism evidence="2 3">
    <name type="scientific">Frieseomelitta varia</name>
    <dbReference type="NCBI Taxonomy" id="561572"/>
    <lineage>
        <taxon>Eukaryota</taxon>
        <taxon>Metazoa</taxon>
        <taxon>Ecdysozoa</taxon>
        <taxon>Arthropoda</taxon>
        <taxon>Hexapoda</taxon>
        <taxon>Insecta</taxon>
        <taxon>Pterygota</taxon>
        <taxon>Neoptera</taxon>
        <taxon>Endopterygota</taxon>
        <taxon>Hymenoptera</taxon>
        <taxon>Apocrita</taxon>
        <taxon>Aculeata</taxon>
        <taxon>Apoidea</taxon>
        <taxon>Anthophila</taxon>
        <taxon>Apidae</taxon>
        <taxon>Frieseomelitta</taxon>
    </lineage>
</organism>
<sequence length="63" mass="7362">MVTQETKIVFKVVYALLWIFFTSYYFWGVRETTVTFPIDESGWVPDGAFAKEIMQAQSEEQSD</sequence>
<accession>A0A833W547</accession>
<gene>
    <name evidence="2" type="ORF">E2986_13697</name>
</gene>
<keyword evidence="1" id="KW-0472">Membrane</keyword>
<keyword evidence="1" id="KW-0812">Transmembrane</keyword>
<proteinExistence type="predicted"/>
<dbReference type="Proteomes" id="UP000655588">
    <property type="component" value="Unassembled WGS sequence"/>
</dbReference>
<evidence type="ECO:0000313" key="3">
    <source>
        <dbReference type="Proteomes" id="UP000655588"/>
    </source>
</evidence>
<dbReference type="AlphaFoldDB" id="A0A833W547"/>
<feature type="transmembrane region" description="Helical" evidence="1">
    <location>
        <begin position="9"/>
        <end position="27"/>
    </location>
</feature>
<comment type="caution">
    <text evidence="2">The sequence shown here is derived from an EMBL/GenBank/DDBJ whole genome shotgun (WGS) entry which is preliminary data.</text>
</comment>
<evidence type="ECO:0000313" key="2">
    <source>
        <dbReference type="EMBL" id="KAF3421243.1"/>
    </source>
</evidence>
<reference evidence="2" key="1">
    <citation type="submission" date="2019-11" db="EMBL/GenBank/DDBJ databases">
        <title>The nuclear and mitochondrial genomes of Frieseomelitta varia - a highly eusocial stingless bee (Meliponini) with a permanently sterile worker caste.</title>
        <authorList>
            <person name="Freitas F.C.P."/>
            <person name="Lourenco A.P."/>
            <person name="Nunes F.M.F."/>
            <person name="Paschoal A.R."/>
            <person name="Abreu F.C.P."/>
            <person name="Barbin F.O."/>
            <person name="Bataglia L."/>
            <person name="Cardoso-Junior C.A.M."/>
            <person name="Cervoni M.S."/>
            <person name="Silva S.R."/>
            <person name="Dalarmi F."/>
            <person name="Del Lama M.A."/>
            <person name="Depintor T.S."/>
            <person name="Ferreira K.M."/>
            <person name="Goria P.S."/>
            <person name="Jaskot M.C."/>
            <person name="Lago D.C."/>
            <person name="Luna-Lucena D."/>
            <person name="Moda L.M."/>
            <person name="Nascimento L."/>
            <person name="Pedrino M."/>
            <person name="Rabico F.O."/>
            <person name="Sanches F.C."/>
            <person name="Santos D.E."/>
            <person name="Santos C.G."/>
            <person name="Vieira J."/>
            <person name="Lopes T.F."/>
            <person name="Barchuk A.R."/>
            <person name="Hartfelder K."/>
            <person name="Simoes Z.L.P."/>
            <person name="Bitondi M.M.G."/>
            <person name="Pinheiro D.G."/>
        </authorList>
    </citation>
    <scope>NUCLEOTIDE SEQUENCE</scope>
    <source>
        <strain evidence="2">USP_RPSP 00005682</strain>
        <tissue evidence="2">Whole individual</tissue>
    </source>
</reference>
<evidence type="ECO:0000256" key="1">
    <source>
        <dbReference type="SAM" id="Phobius"/>
    </source>
</evidence>